<organism evidence="1 2">
    <name type="scientific">Dasania phycosphaerae</name>
    <dbReference type="NCBI Taxonomy" id="2950436"/>
    <lineage>
        <taxon>Bacteria</taxon>
        <taxon>Pseudomonadati</taxon>
        <taxon>Pseudomonadota</taxon>
        <taxon>Gammaproteobacteria</taxon>
        <taxon>Cellvibrionales</taxon>
        <taxon>Spongiibacteraceae</taxon>
        <taxon>Dasania</taxon>
    </lineage>
</organism>
<comment type="caution">
    <text evidence="1">The sequence shown here is derived from an EMBL/GenBank/DDBJ whole genome shotgun (WGS) entry which is preliminary data.</text>
</comment>
<sequence length="107" mass="11831">METEAQKAYVYQPLPPQSDGKFYGVGGLHLFVGHDISLKGITKADAQKIARLCNDTPVDSGDLIAWAKDRIQNDWRPSCGCRFESIFSSAVQLCEECSKLPCHNRGT</sequence>
<dbReference type="AlphaFoldDB" id="A0A9J6RKU5"/>
<keyword evidence="2" id="KW-1185">Reference proteome</keyword>
<dbReference type="Proteomes" id="UP001069090">
    <property type="component" value="Unassembled WGS sequence"/>
</dbReference>
<accession>A0A9J6RKU5</accession>
<gene>
    <name evidence="1" type="ORF">O0V09_07930</name>
</gene>
<dbReference type="RefSeq" id="WP_258331274.1">
    <property type="nucleotide sequence ID" value="NZ_JAPTGG010000005.1"/>
</dbReference>
<proteinExistence type="predicted"/>
<protein>
    <submittedName>
        <fullName evidence="1">Uncharacterized protein</fullName>
    </submittedName>
</protein>
<evidence type="ECO:0000313" key="2">
    <source>
        <dbReference type="Proteomes" id="UP001069090"/>
    </source>
</evidence>
<dbReference type="EMBL" id="JAPTGG010000005">
    <property type="protein sequence ID" value="MCZ0865123.1"/>
    <property type="molecule type" value="Genomic_DNA"/>
</dbReference>
<evidence type="ECO:0000313" key="1">
    <source>
        <dbReference type="EMBL" id="MCZ0865123.1"/>
    </source>
</evidence>
<name>A0A9J6RKU5_9GAMM</name>
<reference evidence="1 2" key="1">
    <citation type="submission" date="2022-12" db="EMBL/GenBank/DDBJ databases">
        <title>Dasania phycosphaerae sp. nov., isolated from particulate material of the south coast of Korea.</title>
        <authorList>
            <person name="Jiang Y."/>
        </authorList>
    </citation>
    <scope>NUCLEOTIDE SEQUENCE [LARGE SCALE GENOMIC DNA]</scope>
    <source>
        <strain evidence="1 2">GY-19</strain>
    </source>
</reference>